<protein>
    <submittedName>
        <fullName evidence="1">Uncharacterized protein</fullName>
    </submittedName>
</protein>
<accession>A0A1R2BBI4</accession>
<organism evidence="1 2">
    <name type="scientific">Stentor coeruleus</name>
    <dbReference type="NCBI Taxonomy" id="5963"/>
    <lineage>
        <taxon>Eukaryota</taxon>
        <taxon>Sar</taxon>
        <taxon>Alveolata</taxon>
        <taxon>Ciliophora</taxon>
        <taxon>Postciliodesmatophora</taxon>
        <taxon>Heterotrichea</taxon>
        <taxon>Heterotrichida</taxon>
        <taxon>Stentoridae</taxon>
        <taxon>Stentor</taxon>
    </lineage>
</organism>
<keyword evidence="2" id="KW-1185">Reference proteome</keyword>
<evidence type="ECO:0000313" key="2">
    <source>
        <dbReference type="Proteomes" id="UP000187209"/>
    </source>
</evidence>
<gene>
    <name evidence="1" type="ORF">SteCoe_27120</name>
</gene>
<evidence type="ECO:0000313" key="1">
    <source>
        <dbReference type="EMBL" id="OMJ74035.1"/>
    </source>
</evidence>
<dbReference type="EMBL" id="MPUH01000778">
    <property type="protein sequence ID" value="OMJ74035.1"/>
    <property type="molecule type" value="Genomic_DNA"/>
</dbReference>
<proteinExistence type="predicted"/>
<sequence length="443" mass="50945">MGEKRILFITINNPVDSEPSEDLINELSQYLNWINSKIKDDTIILVSPLLECMRFGKILGLTYSKTPFLALSLTEKSDLAYLSYQQEFSDFGKLDESHYGSFINKDNFLSYGYATGCNYIVVLEKSVFRSYDLSCASRSKETTGMHEHILNEYYTDKKNPEEEAKYLIINTVKNLRKDLEGSLESELPLHIRQVENVTEDIKSAVFSASEHAACVNDLLKKPRKNNAIFKSQLKFIKESLKKSQEYISGIQKTMKMYNEMIDANQEDSPEYGLIEIRKFQYDMHLSQWTLKVRNTSSKPVRNIFIYNIENKQKIHKFNYLEANSSTTAFLCISFFDYVSNHLIAECKGNFVSQVFPVNPFYISVSKIEHQDGSIVINIVNTSFYSYNNLAIAVSNKAVPISLGDRILNYKETIQKEVKVEDVQDGRLFLVSDGKIISNELIFH</sequence>
<comment type="caution">
    <text evidence="1">The sequence shown here is derived from an EMBL/GenBank/DDBJ whole genome shotgun (WGS) entry which is preliminary data.</text>
</comment>
<name>A0A1R2BBI4_9CILI</name>
<dbReference type="Proteomes" id="UP000187209">
    <property type="component" value="Unassembled WGS sequence"/>
</dbReference>
<dbReference type="AlphaFoldDB" id="A0A1R2BBI4"/>
<reference evidence="1 2" key="1">
    <citation type="submission" date="2016-11" db="EMBL/GenBank/DDBJ databases">
        <title>The macronuclear genome of Stentor coeruleus: a giant cell with tiny introns.</title>
        <authorList>
            <person name="Slabodnick M."/>
            <person name="Ruby J.G."/>
            <person name="Reiff S.B."/>
            <person name="Swart E.C."/>
            <person name="Gosai S."/>
            <person name="Prabakaran S."/>
            <person name="Witkowska E."/>
            <person name="Larue G.E."/>
            <person name="Fisher S."/>
            <person name="Freeman R.M."/>
            <person name="Gunawardena J."/>
            <person name="Chu W."/>
            <person name="Stover N.A."/>
            <person name="Gregory B.D."/>
            <person name="Nowacki M."/>
            <person name="Derisi J."/>
            <person name="Roy S.W."/>
            <person name="Marshall W.F."/>
            <person name="Sood P."/>
        </authorList>
    </citation>
    <scope>NUCLEOTIDE SEQUENCE [LARGE SCALE GENOMIC DNA]</scope>
    <source>
        <strain evidence="1">WM001</strain>
    </source>
</reference>